<evidence type="ECO:0000313" key="10">
    <source>
        <dbReference type="Proteomes" id="UP000466442"/>
    </source>
</evidence>
<dbReference type="Gene3D" id="1.10.10.60">
    <property type="entry name" value="Homeodomain-like"/>
    <property type="match status" value="1"/>
</dbReference>
<organism evidence="9 10">
    <name type="scientific">Apolygus lucorum</name>
    <name type="common">Small green plant bug</name>
    <name type="synonym">Lygocoris lucorum</name>
    <dbReference type="NCBI Taxonomy" id="248454"/>
    <lineage>
        <taxon>Eukaryota</taxon>
        <taxon>Metazoa</taxon>
        <taxon>Ecdysozoa</taxon>
        <taxon>Arthropoda</taxon>
        <taxon>Hexapoda</taxon>
        <taxon>Insecta</taxon>
        <taxon>Pterygota</taxon>
        <taxon>Neoptera</taxon>
        <taxon>Paraneoptera</taxon>
        <taxon>Hemiptera</taxon>
        <taxon>Heteroptera</taxon>
        <taxon>Panheteroptera</taxon>
        <taxon>Cimicomorpha</taxon>
        <taxon>Miridae</taxon>
        <taxon>Mirini</taxon>
        <taxon>Apolygus</taxon>
    </lineage>
</organism>
<keyword evidence="3 6" id="KW-0863">Zinc-finger</keyword>
<evidence type="ECO:0000313" key="9">
    <source>
        <dbReference type="EMBL" id="KAF6210979.1"/>
    </source>
</evidence>
<dbReference type="Pfam" id="PF13837">
    <property type="entry name" value="Myb_DNA-bind_4"/>
    <property type="match status" value="1"/>
</dbReference>
<keyword evidence="1" id="KW-0479">Metal-binding</keyword>
<dbReference type="Gene3D" id="3.30.160.60">
    <property type="entry name" value="Classic Zinc Finger"/>
    <property type="match status" value="4"/>
</dbReference>
<dbReference type="GO" id="GO:0008276">
    <property type="term" value="F:protein methyltransferase activity"/>
    <property type="evidence" value="ECO:0007669"/>
    <property type="project" value="UniProtKB-ARBA"/>
</dbReference>
<evidence type="ECO:0000256" key="7">
    <source>
        <dbReference type="SAM" id="MobiDB-lite"/>
    </source>
</evidence>
<dbReference type="SMART" id="SM00355">
    <property type="entry name" value="ZnF_C2H2"/>
    <property type="match status" value="7"/>
</dbReference>
<feature type="domain" description="C2H2-type" evidence="8">
    <location>
        <begin position="894"/>
        <end position="921"/>
    </location>
</feature>
<protein>
    <recommendedName>
        <fullName evidence="8">C2H2-type domain-containing protein</fullName>
    </recommendedName>
</protein>
<dbReference type="GO" id="GO:0001228">
    <property type="term" value="F:DNA-binding transcription activator activity, RNA polymerase II-specific"/>
    <property type="evidence" value="ECO:0007669"/>
    <property type="project" value="TreeGrafter"/>
</dbReference>
<dbReference type="OrthoDB" id="6369905at2759"/>
<gene>
    <name evidence="9" type="ORF">GE061_014092</name>
</gene>
<dbReference type="PANTHER" id="PTHR24393:SF34">
    <property type="entry name" value="PR_SET DOMAIN 13"/>
    <property type="match status" value="1"/>
</dbReference>
<name>A0A8S9XQW4_APOLU</name>
<dbReference type="InterPro" id="IPR013087">
    <property type="entry name" value="Znf_C2H2_type"/>
</dbReference>
<feature type="compositionally biased region" description="Basic and acidic residues" evidence="7">
    <location>
        <begin position="550"/>
        <end position="560"/>
    </location>
</feature>
<feature type="region of interest" description="Disordered" evidence="7">
    <location>
        <begin position="1090"/>
        <end position="1122"/>
    </location>
</feature>
<dbReference type="PROSITE" id="PS00028">
    <property type="entry name" value="ZINC_FINGER_C2H2_1"/>
    <property type="match status" value="5"/>
</dbReference>
<evidence type="ECO:0000256" key="2">
    <source>
        <dbReference type="ARBA" id="ARBA00022737"/>
    </source>
</evidence>
<dbReference type="GO" id="GO:0008270">
    <property type="term" value="F:zinc ion binding"/>
    <property type="evidence" value="ECO:0007669"/>
    <property type="project" value="UniProtKB-KW"/>
</dbReference>
<feature type="compositionally biased region" description="Pro residues" evidence="7">
    <location>
        <begin position="1097"/>
        <end position="1110"/>
    </location>
</feature>
<feature type="domain" description="C2H2-type" evidence="8">
    <location>
        <begin position="771"/>
        <end position="799"/>
    </location>
</feature>
<keyword evidence="4" id="KW-0862">Zinc</keyword>
<dbReference type="SUPFAM" id="SSF57667">
    <property type="entry name" value="beta-beta-alpha zinc fingers"/>
    <property type="match status" value="2"/>
</dbReference>
<dbReference type="GO" id="GO:0000978">
    <property type="term" value="F:RNA polymerase II cis-regulatory region sequence-specific DNA binding"/>
    <property type="evidence" value="ECO:0007669"/>
    <property type="project" value="TreeGrafter"/>
</dbReference>
<evidence type="ECO:0000256" key="1">
    <source>
        <dbReference type="ARBA" id="ARBA00022723"/>
    </source>
</evidence>
<feature type="region of interest" description="Disordered" evidence="7">
    <location>
        <begin position="411"/>
        <end position="567"/>
    </location>
</feature>
<dbReference type="GO" id="GO:0005634">
    <property type="term" value="C:nucleus"/>
    <property type="evidence" value="ECO:0007669"/>
    <property type="project" value="TreeGrafter"/>
</dbReference>
<feature type="domain" description="C2H2-type" evidence="8">
    <location>
        <begin position="800"/>
        <end position="827"/>
    </location>
</feature>
<dbReference type="InterPro" id="IPR036236">
    <property type="entry name" value="Znf_C2H2_sf"/>
</dbReference>
<dbReference type="GO" id="GO:0008757">
    <property type="term" value="F:S-adenosylmethionine-dependent methyltransferase activity"/>
    <property type="evidence" value="ECO:0007669"/>
    <property type="project" value="UniProtKB-ARBA"/>
</dbReference>
<evidence type="ECO:0000256" key="5">
    <source>
        <dbReference type="ARBA" id="ARBA00023242"/>
    </source>
</evidence>
<dbReference type="InterPro" id="IPR001214">
    <property type="entry name" value="SET_dom"/>
</dbReference>
<feature type="domain" description="C2H2-type" evidence="8">
    <location>
        <begin position="865"/>
        <end position="893"/>
    </location>
</feature>
<feature type="domain" description="C2H2-type" evidence="8">
    <location>
        <begin position="922"/>
        <end position="947"/>
    </location>
</feature>
<feature type="compositionally biased region" description="Basic and acidic residues" evidence="7">
    <location>
        <begin position="436"/>
        <end position="447"/>
    </location>
</feature>
<evidence type="ECO:0000256" key="6">
    <source>
        <dbReference type="PROSITE-ProRule" id="PRU00042"/>
    </source>
</evidence>
<dbReference type="GO" id="GO:0008170">
    <property type="term" value="F:N-methyltransferase activity"/>
    <property type="evidence" value="ECO:0007669"/>
    <property type="project" value="UniProtKB-ARBA"/>
</dbReference>
<dbReference type="Pfam" id="PF21549">
    <property type="entry name" value="PRDM2_PR"/>
    <property type="match status" value="1"/>
</dbReference>
<dbReference type="Pfam" id="PF00096">
    <property type="entry name" value="zf-C2H2"/>
    <property type="match status" value="2"/>
</dbReference>
<dbReference type="PROSITE" id="PS50157">
    <property type="entry name" value="ZINC_FINGER_C2H2_2"/>
    <property type="match status" value="6"/>
</dbReference>
<keyword evidence="5" id="KW-0539">Nucleus</keyword>
<dbReference type="InterPro" id="IPR044822">
    <property type="entry name" value="Myb_DNA-bind_4"/>
</dbReference>
<reference evidence="9" key="1">
    <citation type="journal article" date="2021" name="Mol. Ecol. Resour.">
        <title>Apolygus lucorum genome provides insights into omnivorousness and mesophyll feeding.</title>
        <authorList>
            <person name="Liu Y."/>
            <person name="Liu H."/>
            <person name="Wang H."/>
            <person name="Huang T."/>
            <person name="Liu B."/>
            <person name="Yang B."/>
            <person name="Yin L."/>
            <person name="Li B."/>
            <person name="Zhang Y."/>
            <person name="Zhang S."/>
            <person name="Jiang F."/>
            <person name="Zhang X."/>
            <person name="Ren Y."/>
            <person name="Wang B."/>
            <person name="Wang S."/>
            <person name="Lu Y."/>
            <person name="Wu K."/>
            <person name="Fan W."/>
            <person name="Wang G."/>
        </authorList>
    </citation>
    <scope>NUCLEOTIDE SEQUENCE</scope>
    <source>
        <strain evidence="9">12Hb</strain>
    </source>
</reference>
<evidence type="ECO:0000256" key="3">
    <source>
        <dbReference type="ARBA" id="ARBA00022771"/>
    </source>
</evidence>
<dbReference type="Gene3D" id="2.170.270.10">
    <property type="entry name" value="SET domain"/>
    <property type="match status" value="1"/>
</dbReference>
<dbReference type="Proteomes" id="UP000466442">
    <property type="component" value="Linkage Group LG5"/>
</dbReference>
<proteinExistence type="predicted"/>
<comment type="caution">
    <text evidence="9">The sequence shown here is derived from an EMBL/GenBank/DDBJ whole genome shotgun (WGS) entry which is preliminary data.</text>
</comment>
<dbReference type="PANTHER" id="PTHR24393">
    <property type="entry name" value="ZINC FINGER PROTEIN"/>
    <property type="match status" value="1"/>
</dbReference>
<feature type="compositionally biased region" description="Basic and acidic residues" evidence="7">
    <location>
        <begin position="481"/>
        <end position="498"/>
    </location>
</feature>
<evidence type="ECO:0000256" key="4">
    <source>
        <dbReference type="ARBA" id="ARBA00022833"/>
    </source>
</evidence>
<dbReference type="InterPro" id="IPR046341">
    <property type="entry name" value="SET_dom_sf"/>
</dbReference>
<feature type="compositionally biased region" description="Polar residues" evidence="7">
    <location>
        <begin position="540"/>
        <end position="549"/>
    </location>
</feature>
<keyword evidence="2" id="KW-0677">Repeat</keyword>
<evidence type="ECO:0000259" key="8">
    <source>
        <dbReference type="PROSITE" id="PS50157"/>
    </source>
</evidence>
<feature type="compositionally biased region" description="Basic residues" evidence="7">
    <location>
        <begin position="515"/>
        <end position="529"/>
    </location>
</feature>
<accession>A0A8S9XQW4</accession>
<feature type="region of interest" description="Disordered" evidence="7">
    <location>
        <begin position="972"/>
        <end position="1020"/>
    </location>
</feature>
<feature type="domain" description="C2H2-type" evidence="8">
    <location>
        <begin position="832"/>
        <end position="860"/>
    </location>
</feature>
<sequence>MTKRNGSDEQVWLLVGDDGSLQTLKKGKLEDEEFDDRLVEEDAEDEDGDTVHEDLDASGSVLHEVYVDQSQLVEEGENSEIDLEAADATDDGINVKEESTSNNIGDDDPSAIAAVVVKWTDQATFRLLDLLDQVTAKESEMPGKSDRVWIRIAQDMKPFYFTADECYKKFLYLKKTYRKALGRMAKNQPYKWRYFNRMCGVMGESVKPPPPSGESNKVNNIEPVASTSAAGLADEDDSEIGLSKFDQLLCRKKEMLIEVRHQGEILQKHVEECSRAEKTRSIQKIARQIVMYNLSYYLLSTTNPISAIVNGTSLDIFRSLKVVFELRNVFIKVHWEAGMPKEAIEADGSRRTTRNKLLRSSLVDIGKKNVVNWDTLRRKLNFVSNSDFVEYLLLIAEKYLISNSVISYNDKRWDKGDSPTPADCGKSESSEDDVDVTSHQDNDRPLEDQDDAPVALENRLGAIPGAGDNGEETPGTTADHSSSEELKNQKQLGDHNQPEDVAGVVESPSRAESRKIRKKKFRAAKKRKVKDGETAAPGSSIKTAQSTFGKTDEHKIEDQKSSSGSGGTKICQFCDTSHPNEGCPLSRPPVSISDSCSFSSDAKVDYATSSIPSVLEMREKDTKGTVGIFAKAYISKYTQFGPLVGVSIKEMEIADDSPMKHVWEISEGTYLSTSDPEKSNWIRWLCPAPTRHDRNVVPLEREGKLYFVTTAPIDSGSEMYFWAEMNGPWASKKMERTSCGGCNLQFEHPMYYRTHCAVFHEASLSLTVRKYHCKVCGKAVLGKQNIMKHALLYHEGKGAYQCQFCSKFFLRLNYLEMHRNYGCSANPHRARPLCDYCGRKFCQPQKLKVHIKRMHSDLAEVLHEFQCRDCLKILGSRAALQRHTKEVHKRPSGVSCSKCSKTFQNKSNLKIHMLTHSGVKPFQCQEGRCSAAFTTKQCLQFHYKKVHGLTEDRFPSIVRSVEYTFESYAGVRDGPLDNKDTDDTSDSSRLQMDNGCESSTEDNRSNSLIVVDGEDDTNPPTEPLCEETSVIEYHSSSTRASKLGQELLENGVMSGNVSQASRDNVTGVIMNGQSSASLLVEAALESAEKELCRSLPAPSPPPPPLPPSRSPVPEVAPDERHMPDIVIPPYGELRRASPPPTPHYVSVMYDSVRPSTPPISPQQITYLSPRYERHYLTPPPPHEFIHEEHRYHEEEMAQNLTKYKYEEARTMYHELIPRYPMAAADYYPWEVLRPALSLPTSVDLSVSAGHLPPVMDRPPSPPYQAFHVPQKSPVYHHYTSYY</sequence>
<keyword evidence="10" id="KW-1185">Reference proteome</keyword>
<dbReference type="EMBL" id="WIXP02000005">
    <property type="protein sequence ID" value="KAF6210979.1"/>
    <property type="molecule type" value="Genomic_DNA"/>
</dbReference>